<reference evidence="1 2" key="1">
    <citation type="submission" date="2013-01" db="EMBL/GenBank/DDBJ databases">
        <authorList>
            <person name="Harkins D.M."/>
            <person name="Durkin A.S."/>
            <person name="Brinkac L.M."/>
            <person name="Haft D.H."/>
            <person name="Selengut J.D."/>
            <person name="Sanka R."/>
            <person name="DePew J."/>
            <person name="Purushe J."/>
            <person name="Whelen A.C."/>
            <person name="Vinetz J.M."/>
            <person name="Sutton G.G."/>
            <person name="Nierman W.C."/>
            <person name="Fouts D.E."/>
        </authorList>
    </citation>
    <scope>NUCLEOTIDE SEQUENCE [LARGE SCALE GENOMIC DNA]</scope>
    <source>
        <strain evidence="1 2">2001034031</strain>
    </source>
</reference>
<name>M6YW51_9LEPT</name>
<gene>
    <name evidence="1" type="ORF">LEP1GSC024_0176</name>
</gene>
<proteinExistence type="predicted"/>
<evidence type="ECO:0000313" key="1">
    <source>
        <dbReference type="EMBL" id="EMO90598.1"/>
    </source>
</evidence>
<comment type="caution">
    <text evidence="1">The sequence shown here is derived from an EMBL/GenBank/DDBJ whole genome shotgun (WGS) entry which is preliminary data.</text>
</comment>
<dbReference type="EMBL" id="AKXB02000037">
    <property type="protein sequence ID" value="EMO90598.1"/>
    <property type="molecule type" value="Genomic_DNA"/>
</dbReference>
<sequence>MERKELNTTLSYGSRWETQRLASTVARETQNVAACCRNVRL</sequence>
<dbReference type="RefSeq" id="WP_004443851.1">
    <property type="nucleotide sequence ID" value="NZ_AKXB02000037.1"/>
</dbReference>
<accession>M6YW51</accession>
<protein>
    <submittedName>
        <fullName evidence="1">Uncharacterized protein</fullName>
    </submittedName>
</protein>
<organism evidence="1 2">
    <name type="scientific">Leptospira noguchii str. 2001034031</name>
    <dbReference type="NCBI Taxonomy" id="1193053"/>
    <lineage>
        <taxon>Bacteria</taxon>
        <taxon>Pseudomonadati</taxon>
        <taxon>Spirochaetota</taxon>
        <taxon>Spirochaetia</taxon>
        <taxon>Leptospirales</taxon>
        <taxon>Leptospiraceae</taxon>
        <taxon>Leptospira</taxon>
    </lineage>
</organism>
<dbReference type="Proteomes" id="UP000012138">
    <property type="component" value="Unassembled WGS sequence"/>
</dbReference>
<dbReference type="AlphaFoldDB" id="M6YW51"/>
<evidence type="ECO:0000313" key="2">
    <source>
        <dbReference type="Proteomes" id="UP000012138"/>
    </source>
</evidence>